<dbReference type="Gene3D" id="3.30.710.10">
    <property type="entry name" value="Potassium Channel Kv1.1, Chain A"/>
    <property type="match status" value="1"/>
</dbReference>
<dbReference type="PANTHER" id="PTHR46231:SF1">
    <property type="entry name" value="ANKYRIN REPEAT AND BTB_POZ DOMAIN-CONTAINING PROTEIN 1"/>
    <property type="match status" value="1"/>
</dbReference>
<organism evidence="3 4">
    <name type="scientific">Microbotryum silenes-dioicae</name>
    <dbReference type="NCBI Taxonomy" id="796604"/>
    <lineage>
        <taxon>Eukaryota</taxon>
        <taxon>Fungi</taxon>
        <taxon>Dikarya</taxon>
        <taxon>Basidiomycota</taxon>
        <taxon>Pucciniomycotina</taxon>
        <taxon>Microbotryomycetes</taxon>
        <taxon>Microbotryales</taxon>
        <taxon>Microbotryaceae</taxon>
        <taxon>Microbotryum</taxon>
    </lineage>
</organism>
<keyword evidence="2" id="KW-0040">ANK repeat</keyword>
<evidence type="ECO:0000256" key="1">
    <source>
        <dbReference type="ARBA" id="ARBA00022737"/>
    </source>
</evidence>
<gene>
    <name evidence="3" type="primary">BQ5605_C047g12315</name>
    <name evidence="3" type="ORF">BQ5605_C047G12315</name>
</gene>
<evidence type="ECO:0000313" key="4">
    <source>
        <dbReference type="Proteomes" id="UP000249464"/>
    </source>
</evidence>
<dbReference type="GO" id="GO:0005737">
    <property type="term" value="C:cytoplasm"/>
    <property type="evidence" value="ECO:0007669"/>
    <property type="project" value="TreeGrafter"/>
</dbReference>
<dbReference type="AlphaFoldDB" id="A0A2X0PI66"/>
<dbReference type="GO" id="GO:0000151">
    <property type="term" value="C:ubiquitin ligase complex"/>
    <property type="evidence" value="ECO:0007669"/>
    <property type="project" value="TreeGrafter"/>
</dbReference>
<reference evidence="3 4" key="1">
    <citation type="submission" date="2016-11" db="EMBL/GenBank/DDBJ databases">
        <authorList>
            <person name="Jaros S."/>
            <person name="Januszkiewicz K."/>
            <person name="Wedrychowicz H."/>
        </authorList>
    </citation>
    <scope>NUCLEOTIDE SEQUENCE [LARGE SCALE GENOMIC DNA]</scope>
</reference>
<evidence type="ECO:0000313" key="3">
    <source>
        <dbReference type="EMBL" id="SGZ31135.1"/>
    </source>
</evidence>
<dbReference type="InterPro" id="IPR044515">
    <property type="entry name" value="ABTB1"/>
</dbReference>
<sequence>MLHTSVSYTFTFTLDKSNTSTPITTRFELAQGPGHAQRLTQWRLEWNPTPPRFILVEEGYLHKNSESMPSSCSAVPDSDKGYATITIEPTAPAQAPQPKLELSRPIARGYGSWVREKPHTSEWGIKLCEVNCKELFDNFQKSEASRLEMSVTVQIGENERASHDATVRCMEEHRVMSEKIDSLQKQYRETRLRQHAHDVRFLFSPSGRTLFANSKTLCSRSSYYQDVLNSGFIESQKITSSKCNKHEHEHANSTPCKEEWHTLHIDEDDPDTFETYATALTWLSTNLINFNVEDPFRTLSTAEAIYRLADQLCLDDLSALALDALHASLTPANAVTALFSTLSRDFTAIRQLCVGYCVKNWCSAIFDEVKGFIAQGDGLEIGALEAMDVMAALSARLFESPRRTPTEDY</sequence>
<protein>
    <submittedName>
        <fullName evidence="3">BQ5605_C047g12315 protein</fullName>
    </submittedName>
</protein>
<dbReference type="Proteomes" id="UP000249464">
    <property type="component" value="Unassembled WGS sequence"/>
</dbReference>
<accession>A0A2X0PI66</accession>
<proteinExistence type="predicted"/>
<dbReference type="InterPro" id="IPR011333">
    <property type="entry name" value="SKP1/BTB/POZ_sf"/>
</dbReference>
<name>A0A2X0PI66_9BASI</name>
<dbReference type="PANTHER" id="PTHR46231">
    <property type="entry name" value="ANKYRIN REPEAT AND BTB/POZ DOMAIN-CONTAINING PROTEIN 1"/>
    <property type="match status" value="1"/>
</dbReference>
<dbReference type="EMBL" id="FQNC01000113">
    <property type="protein sequence ID" value="SGZ31135.1"/>
    <property type="molecule type" value="Genomic_DNA"/>
</dbReference>
<evidence type="ECO:0000256" key="2">
    <source>
        <dbReference type="ARBA" id="ARBA00023043"/>
    </source>
</evidence>
<keyword evidence="1" id="KW-0677">Repeat</keyword>
<keyword evidence="4" id="KW-1185">Reference proteome</keyword>
<dbReference type="STRING" id="796604.A0A2X0PI66"/>
<dbReference type="SUPFAM" id="SSF54695">
    <property type="entry name" value="POZ domain"/>
    <property type="match status" value="1"/>
</dbReference>